<dbReference type="OrthoDB" id="9800412at2"/>
<accession>A0A175RB99</accession>
<dbReference type="RefSeq" id="WP_058634354.1">
    <property type="nucleotide sequence ID" value="NZ_LDPZ01000013.1"/>
</dbReference>
<dbReference type="Gene3D" id="2.30.30.220">
    <property type="entry name" value="SspB-like"/>
    <property type="match status" value="1"/>
</dbReference>
<dbReference type="EMBL" id="LDPZ01000013">
    <property type="protein sequence ID" value="KTQ96839.1"/>
    <property type="molecule type" value="Genomic_DNA"/>
</dbReference>
<evidence type="ECO:0000313" key="3">
    <source>
        <dbReference type="Proteomes" id="UP000078272"/>
    </source>
</evidence>
<feature type="region of interest" description="Disordered" evidence="1">
    <location>
        <begin position="147"/>
        <end position="198"/>
    </location>
</feature>
<gene>
    <name evidence="2" type="ORF">NS226_06950</name>
</gene>
<sequence length="198" mass="21479">MGQDLIRYDVLAQDALRGVIRKVLGEVVKTGLPGDHHFFITFLTSAPGVRISSRLREKYPELMTIVIQHQYWDLSVTDTSFEVGLSFSDIPERLLIPFSAIRGFYDPAVNFELEFDVRDMDAANSQTEDSPAPTALAPVPTAPAPVAVAAPAKPAAAARKETAAKSAGEPSKDAEKAEDKPAEKSAEVVSLDAFRKKP</sequence>
<reference evidence="2 3" key="1">
    <citation type="journal article" date="2016" name="Front. Microbiol.">
        <title>Genomic Resource of Rice Seed Associated Bacteria.</title>
        <authorList>
            <person name="Midha S."/>
            <person name="Bansal K."/>
            <person name="Sharma S."/>
            <person name="Kumar N."/>
            <person name="Patil P.P."/>
            <person name="Chaudhry V."/>
            <person name="Patil P.B."/>
        </authorList>
    </citation>
    <scope>NUCLEOTIDE SEQUENCE [LARGE SCALE GENOMIC DNA]</scope>
    <source>
        <strain evidence="2 3">NS226</strain>
    </source>
</reference>
<proteinExistence type="predicted"/>
<dbReference type="PATRIC" id="fig|401562.3.peg.682"/>
<feature type="compositionally biased region" description="Low complexity" evidence="1">
    <location>
        <begin position="147"/>
        <end position="157"/>
    </location>
</feature>
<protein>
    <recommendedName>
        <fullName evidence="4">Stringent starvation protein B</fullName>
    </recommendedName>
</protein>
<evidence type="ECO:0000256" key="1">
    <source>
        <dbReference type="SAM" id="MobiDB-lite"/>
    </source>
</evidence>
<dbReference type="AlphaFoldDB" id="A0A175RB99"/>
<comment type="caution">
    <text evidence="2">The sequence shown here is derived from an EMBL/GenBank/DDBJ whole genome shotgun (WGS) entry which is preliminary data.</text>
</comment>
<dbReference type="STRING" id="401562.NS365_12720"/>
<dbReference type="Proteomes" id="UP000078272">
    <property type="component" value="Unassembled WGS sequence"/>
</dbReference>
<dbReference type="InterPro" id="IPR036760">
    <property type="entry name" value="SspB-like_sf"/>
</dbReference>
<dbReference type="SUPFAM" id="SSF101738">
    <property type="entry name" value="SspB-like"/>
    <property type="match status" value="1"/>
</dbReference>
<dbReference type="Pfam" id="PF04386">
    <property type="entry name" value="SspB"/>
    <property type="match status" value="1"/>
</dbReference>
<evidence type="ECO:0000313" key="2">
    <source>
        <dbReference type="EMBL" id="KTQ96839.1"/>
    </source>
</evidence>
<name>A0A175RB99_9HYPH</name>
<evidence type="ECO:0008006" key="4">
    <source>
        <dbReference type="Google" id="ProtNLM"/>
    </source>
</evidence>
<organism evidence="2 3">
    <name type="scientific">Aureimonas ureilytica</name>
    <dbReference type="NCBI Taxonomy" id="401562"/>
    <lineage>
        <taxon>Bacteria</taxon>
        <taxon>Pseudomonadati</taxon>
        <taxon>Pseudomonadota</taxon>
        <taxon>Alphaproteobacteria</taxon>
        <taxon>Hyphomicrobiales</taxon>
        <taxon>Aurantimonadaceae</taxon>
        <taxon>Aureimonas</taxon>
    </lineage>
</organism>
<dbReference type="InterPro" id="IPR007481">
    <property type="entry name" value="SspB"/>
</dbReference>
<feature type="compositionally biased region" description="Basic and acidic residues" evidence="1">
    <location>
        <begin position="170"/>
        <end position="186"/>
    </location>
</feature>